<dbReference type="Pfam" id="PF09811">
    <property type="entry name" value="Yae1_N"/>
    <property type="match status" value="1"/>
</dbReference>
<dbReference type="InterPro" id="IPR052436">
    <property type="entry name" value="LTO1_adapter"/>
</dbReference>
<dbReference type="InterPro" id="IPR019191">
    <property type="entry name" value="Essential_protein_Yae1_N"/>
</dbReference>
<protein>
    <submittedName>
        <fullName evidence="4">DUF1715-domain-containing protein</fullName>
    </submittedName>
</protein>
<comment type="similarity">
    <text evidence="1">Belongs to the LTO1 family.</text>
</comment>
<feature type="region of interest" description="Disordered" evidence="2">
    <location>
        <begin position="132"/>
        <end position="181"/>
    </location>
</feature>
<dbReference type="AlphaFoldDB" id="A0A4Y7TWQ7"/>
<evidence type="ECO:0000259" key="3">
    <source>
        <dbReference type="Pfam" id="PF09811"/>
    </source>
</evidence>
<sequence length="181" mass="20242">MDEFDSLVNLEQTFFDAGYKDGHAHGRIHGLIEGRALGREKGYEMWEELGYYEGFASTWKAHLVFQGTEDGRITHHLNGLLELISQFPQVNPSVAQAEAGSEVDILKLLRNIRSKYKLLCASLGIRPRLHAADGSEAAQEPVDGAQVKSKKKKSIWEVNDGEGEDEEQSDRKQGQPQTLSF</sequence>
<evidence type="ECO:0000313" key="4">
    <source>
        <dbReference type="EMBL" id="TEB38605.1"/>
    </source>
</evidence>
<dbReference type="STRING" id="71717.A0A4Y7TWQ7"/>
<gene>
    <name evidence="4" type="ORF">FA13DRAFT_1619766</name>
</gene>
<reference evidence="4 5" key="1">
    <citation type="journal article" date="2019" name="Nat. Ecol. Evol.">
        <title>Megaphylogeny resolves global patterns of mushroom evolution.</title>
        <authorList>
            <person name="Varga T."/>
            <person name="Krizsan K."/>
            <person name="Foldi C."/>
            <person name="Dima B."/>
            <person name="Sanchez-Garcia M."/>
            <person name="Sanchez-Ramirez S."/>
            <person name="Szollosi G.J."/>
            <person name="Szarkandi J.G."/>
            <person name="Papp V."/>
            <person name="Albert L."/>
            <person name="Andreopoulos W."/>
            <person name="Angelini C."/>
            <person name="Antonin V."/>
            <person name="Barry K.W."/>
            <person name="Bougher N.L."/>
            <person name="Buchanan P."/>
            <person name="Buyck B."/>
            <person name="Bense V."/>
            <person name="Catcheside P."/>
            <person name="Chovatia M."/>
            <person name="Cooper J."/>
            <person name="Damon W."/>
            <person name="Desjardin D."/>
            <person name="Finy P."/>
            <person name="Geml J."/>
            <person name="Haridas S."/>
            <person name="Hughes K."/>
            <person name="Justo A."/>
            <person name="Karasinski D."/>
            <person name="Kautmanova I."/>
            <person name="Kiss B."/>
            <person name="Kocsube S."/>
            <person name="Kotiranta H."/>
            <person name="LaButti K.M."/>
            <person name="Lechner B.E."/>
            <person name="Liimatainen K."/>
            <person name="Lipzen A."/>
            <person name="Lukacs Z."/>
            <person name="Mihaltcheva S."/>
            <person name="Morgado L.N."/>
            <person name="Niskanen T."/>
            <person name="Noordeloos M.E."/>
            <person name="Ohm R.A."/>
            <person name="Ortiz-Santana B."/>
            <person name="Ovrebo C."/>
            <person name="Racz N."/>
            <person name="Riley R."/>
            <person name="Savchenko A."/>
            <person name="Shiryaev A."/>
            <person name="Soop K."/>
            <person name="Spirin V."/>
            <person name="Szebenyi C."/>
            <person name="Tomsovsky M."/>
            <person name="Tulloss R.E."/>
            <person name="Uehling J."/>
            <person name="Grigoriev I.V."/>
            <person name="Vagvolgyi C."/>
            <person name="Papp T."/>
            <person name="Martin F.M."/>
            <person name="Miettinen O."/>
            <person name="Hibbett D.S."/>
            <person name="Nagy L.G."/>
        </authorList>
    </citation>
    <scope>NUCLEOTIDE SEQUENCE [LARGE SCALE GENOMIC DNA]</scope>
    <source>
        <strain evidence="4 5">FP101781</strain>
    </source>
</reference>
<keyword evidence="5" id="KW-1185">Reference proteome</keyword>
<dbReference type="EMBL" id="QPFP01000002">
    <property type="protein sequence ID" value="TEB38605.1"/>
    <property type="molecule type" value="Genomic_DNA"/>
</dbReference>
<organism evidence="4 5">
    <name type="scientific">Coprinellus micaceus</name>
    <name type="common">Glistening ink-cap mushroom</name>
    <name type="synonym">Coprinus micaceus</name>
    <dbReference type="NCBI Taxonomy" id="71717"/>
    <lineage>
        <taxon>Eukaryota</taxon>
        <taxon>Fungi</taxon>
        <taxon>Dikarya</taxon>
        <taxon>Basidiomycota</taxon>
        <taxon>Agaricomycotina</taxon>
        <taxon>Agaricomycetes</taxon>
        <taxon>Agaricomycetidae</taxon>
        <taxon>Agaricales</taxon>
        <taxon>Agaricineae</taxon>
        <taxon>Psathyrellaceae</taxon>
        <taxon>Coprinellus</taxon>
    </lineage>
</organism>
<comment type="caution">
    <text evidence="4">The sequence shown here is derived from an EMBL/GenBank/DDBJ whole genome shotgun (WGS) entry which is preliminary data.</text>
</comment>
<accession>A0A4Y7TWQ7</accession>
<evidence type="ECO:0000256" key="2">
    <source>
        <dbReference type="SAM" id="MobiDB-lite"/>
    </source>
</evidence>
<proteinExistence type="inferred from homology"/>
<feature type="compositionally biased region" description="Acidic residues" evidence="2">
    <location>
        <begin position="159"/>
        <end position="168"/>
    </location>
</feature>
<name>A0A4Y7TWQ7_COPMI</name>
<feature type="domain" description="Essential protein Yae1 N-terminal" evidence="3">
    <location>
        <begin position="18"/>
        <end position="56"/>
    </location>
</feature>
<dbReference type="OrthoDB" id="48036at2759"/>
<dbReference type="PANTHER" id="PTHR28532:SF1">
    <property type="entry name" value="ORAL CANCER OVEREXPRESSED 1"/>
    <property type="match status" value="1"/>
</dbReference>
<evidence type="ECO:0000256" key="1">
    <source>
        <dbReference type="ARBA" id="ARBA00038090"/>
    </source>
</evidence>
<evidence type="ECO:0000313" key="5">
    <source>
        <dbReference type="Proteomes" id="UP000298030"/>
    </source>
</evidence>
<dbReference type="PANTHER" id="PTHR28532">
    <property type="entry name" value="GEO13458P1"/>
    <property type="match status" value="1"/>
</dbReference>
<dbReference type="Proteomes" id="UP000298030">
    <property type="component" value="Unassembled WGS sequence"/>
</dbReference>